<evidence type="ECO:0000256" key="7">
    <source>
        <dbReference type="SAM" id="SignalP"/>
    </source>
</evidence>
<dbReference type="RefSeq" id="WP_103436916.1">
    <property type="nucleotide sequence ID" value="NZ_MIND01000018.1"/>
</dbReference>
<dbReference type="SUPFAM" id="SSF53850">
    <property type="entry name" value="Periplasmic binding protein-like II"/>
    <property type="match status" value="1"/>
</dbReference>
<evidence type="ECO:0000256" key="5">
    <source>
        <dbReference type="ARBA" id="ARBA00022764"/>
    </source>
</evidence>
<evidence type="ECO:0000256" key="6">
    <source>
        <dbReference type="RuleBase" id="RU003744"/>
    </source>
</evidence>
<dbReference type="PANTHER" id="PTHR35936">
    <property type="entry name" value="MEMBRANE-BOUND LYTIC MUREIN TRANSGLYCOSYLASE F"/>
    <property type="match status" value="1"/>
</dbReference>
<organism evidence="9 10">
    <name type="scientific">Pseudomonas putida</name>
    <name type="common">Arthrobacter siderocapsulatus</name>
    <dbReference type="NCBI Taxonomy" id="303"/>
    <lineage>
        <taxon>Bacteria</taxon>
        <taxon>Pseudomonadati</taxon>
        <taxon>Pseudomonadota</taxon>
        <taxon>Gammaproteobacteria</taxon>
        <taxon>Pseudomonadales</taxon>
        <taxon>Pseudomonadaceae</taxon>
        <taxon>Pseudomonas</taxon>
    </lineage>
</organism>
<evidence type="ECO:0000313" key="9">
    <source>
        <dbReference type="EMBL" id="POF88808.1"/>
    </source>
</evidence>
<keyword evidence="4 7" id="KW-0732">Signal</keyword>
<name>A0A2S3WDR8_PSEPU</name>
<sequence>MRFKSLTLSAIILSGVCASFANAEDSQVIRIATEGAYAPWNFVKPGGQLDGFEIELARDLCDRMKAKCEITAHDWEGLIPSLNSGKIDAIMAGMSITPKRQEVIGFSRPYAAPLNGFLVLDSSSLSRLPGESKSIDLDKDEPGAEAVIKEMAPLLKGKVIGVQGSTTASGFAEKYLSKVVEVREYKTVDSHNMDLMSGRIDAVLANAVVLKLATQDASMKGADMAGPVFSGGVFGPGIGIGLRKSDADLKAKFDEAITAAVKDGTVKQLSEKWLKFDVTPLE</sequence>
<evidence type="ECO:0000256" key="4">
    <source>
        <dbReference type="ARBA" id="ARBA00022729"/>
    </source>
</evidence>
<dbReference type="PROSITE" id="PS01039">
    <property type="entry name" value="SBP_BACTERIAL_3"/>
    <property type="match status" value="1"/>
</dbReference>
<feature type="chain" id="PRO_5015764029" evidence="7">
    <location>
        <begin position="24"/>
        <end position="282"/>
    </location>
</feature>
<feature type="domain" description="Solute-binding protein family 3/N-terminal" evidence="8">
    <location>
        <begin position="28"/>
        <end position="277"/>
    </location>
</feature>
<comment type="subcellular location">
    <subcellularLocation>
        <location evidence="1">Periplasm</location>
    </subcellularLocation>
</comment>
<reference evidence="9 10" key="2">
    <citation type="submission" date="2018-03" db="EMBL/GenBank/DDBJ databases">
        <title>Draft genome of Pseudomonas putida strain KT-27.</title>
        <authorList>
            <person name="Yoshizawa S."/>
            <person name="Khan N.H."/>
            <person name="Nishimura M."/>
            <person name="Chiura H.X."/>
            <person name="Ogura Y."/>
            <person name="Hayashi T."/>
            <person name="Kogure K."/>
        </authorList>
    </citation>
    <scope>NUCLEOTIDE SEQUENCE [LARGE SCALE GENOMIC DNA]</scope>
    <source>
        <strain evidence="9 10">KT-27</strain>
    </source>
</reference>
<dbReference type="SMART" id="SM00062">
    <property type="entry name" value="PBPb"/>
    <property type="match status" value="1"/>
</dbReference>
<evidence type="ECO:0000256" key="3">
    <source>
        <dbReference type="ARBA" id="ARBA00022448"/>
    </source>
</evidence>
<comment type="similarity">
    <text evidence="2 6">Belongs to the bacterial solute-binding protein 3 family.</text>
</comment>
<dbReference type="AlphaFoldDB" id="A0A2S3WDR8"/>
<dbReference type="InterPro" id="IPR001638">
    <property type="entry name" value="Solute-binding_3/MltF_N"/>
</dbReference>
<comment type="caution">
    <text evidence="9">The sequence shown here is derived from an EMBL/GenBank/DDBJ whole genome shotgun (WGS) entry which is preliminary data.</text>
</comment>
<evidence type="ECO:0000259" key="8">
    <source>
        <dbReference type="SMART" id="SM00062"/>
    </source>
</evidence>
<dbReference type="PANTHER" id="PTHR35936:SF17">
    <property type="entry name" value="ARGININE-BINDING EXTRACELLULAR PROTEIN ARTP"/>
    <property type="match status" value="1"/>
</dbReference>
<keyword evidence="5" id="KW-0574">Periplasm</keyword>
<dbReference type="GO" id="GO:0030288">
    <property type="term" value="C:outer membrane-bounded periplasmic space"/>
    <property type="evidence" value="ECO:0007669"/>
    <property type="project" value="InterPro"/>
</dbReference>
<evidence type="ECO:0000256" key="1">
    <source>
        <dbReference type="ARBA" id="ARBA00004418"/>
    </source>
</evidence>
<dbReference type="NCBIfam" id="TIGR01096">
    <property type="entry name" value="3A0103s03R"/>
    <property type="match status" value="1"/>
</dbReference>
<evidence type="ECO:0000256" key="2">
    <source>
        <dbReference type="ARBA" id="ARBA00010333"/>
    </source>
</evidence>
<dbReference type="Pfam" id="PF00497">
    <property type="entry name" value="SBP_bac_3"/>
    <property type="match status" value="1"/>
</dbReference>
<dbReference type="InterPro" id="IPR005768">
    <property type="entry name" value="Lys_Arg_Orn-bd"/>
</dbReference>
<keyword evidence="3" id="KW-0813">Transport</keyword>
<dbReference type="EMBL" id="MIND01000018">
    <property type="protein sequence ID" value="POF88808.1"/>
    <property type="molecule type" value="Genomic_DNA"/>
</dbReference>
<gene>
    <name evidence="9" type="ORF">BGP80_12855</name>
</gene>
<protein>
    <submittedName>
        <fullName evidence="9">ABC transporter substrate-binding protein</fullName>
    </submittedName>
</protein>
<proteinExistence type="inferred from homology"/>
<accession>A0A2S3WDR8</accession>
<evidence type="ECO:0000313" key="10">
    <source>
        <dbReference type="Proteomes" id="UP000237194"/>
    </source>
</evidence>
<dbReference type="InterPro" id="IPR018313">
    <property type="entry name" value="SBP_3_CS"/>
</dbReference>
<reference evidence="9 10" key="1">
    <citation type="submission" date="2016-08" db="EMBL/GenBank/DDBJ databases">
        <authorList>
            <person name="Seilhamer J.J."/>
        </authorList>
    </citation>
    <scope>NUCLEOTIDE SEQUENCE [LARGE SCALE GENOMIC DNA]</scope>
    <source>
        <strain evidence="9 10">KT-27</strain>
    </source>
</reference>
<dbReference type="Gene3D" id="3.40.190.10">
    <property type="entry name" value="Periplasmic binding protein-like II"/>
    <property type="match status" value="2"/>
</dbReference>
<dbReference type="Proteomes" id="UP000237194">
    <property type="component" value="Unassembled WGS sequence"/>
</dbReference>
<feature type="signal peptide" evidence="7">
    <location>
        <begin position="1"/>
        <end position="23"/>
    </location>
</feature>